<dbReference type="RefSeq" id="WP_189846787.1">
    <property type="nucleotide sequence ID" value="NZ_BMVV01000001.1"/>
</dbReference>
<evidence type="ECO:0000256" key="1">
    <source>
        <dbReference type="SAM" id="Phobius"/>
    </source>
</evidence>
<comment type="caution">
    <text evidence="2">The sequence shown here is derived from an EMBL/GenBank/DDBJ whole genome shotgun (WGS) entry which is preliminary data.</text>
</comment>
<feature type="transmembrane region" description="Helical" evidence="1">
    <location>
        <begin position="125"/>
        <end position="142"/>
    </location>
</feature>
<keyword evidence="3" id="KW-1185">Reference proteome</keyword>
<accession>A0ABW7BZU1</accession>
<keyword evidence="1" id="KW-1133">Transmembrane helix</keyword>
<dbReference type="EMBL" id="JBICZW010000025">
    <property type="protein sequence ID" value="MFG3193030.1"/>
    <property type="molecule type" value="Genomic_DNA"/>
</dbReference>
<name>A0ABW7BZU1_9ACTN</name>
<feature type="transmembrane region" description="Helical" evidence="1">
    <location>
        <begin position="35"/>
        <end position="56"/>
    </location>
</feature>
<protein>
    <submittedName>
        <fullName evidence="2">Uncharacterized protein</fullName>
    </submittedName>
</protein>
<reference evidence="2 3" key="1">
    <citation type="submission" date="2024-10" db="EMBL/GenBank/DDBJ databases">
        <title>The Natural Products Discovery Center: Release of the First 8490 Sequenced Strains for Exploring Actinobacteria Biosynthetic Diversity.</title>
        <authorList>
            <person name="Kalkreuter E."/>
            <person name="Kautsar S.A."/>
            <person name="Yang D."/>
            <person name="Bader C.D."/>
            <person name="Teijaro C.N."/>
            <person name="Fluegel L."/>
            <person name="Davis C.M."/>
            <person name="Simpson J.R."/>
            <person name="Lauterbach L."/>
            <person name="Steele A.D."/>
            <person name="Gui C."/>
            <person name="Meng S."/>
            <person name="Li G."/>
            <person name="Viehrig K."/>
            <person name="Ye F."/>
            <person name="Su P."/>
            <person name="Kiefer A.F."/>
            <person name="Nichols A."/>
            <person name="Cepeda A.J."/>
            <person name="Yan W."/>
            <person name="Fan B."/>
            <person name="Jiang Y."/>
            <person name="Adhikari A."/>
            <person name="Zheng C.-J."/>
            <person name="Schuster L."/>
            <person name="Cowan T.M."/>
            <person name="Smanski M.J."/>
            <person name="Chevrette M.G."/>
            <person name="De Carvalho L.P.S."/>
            <person name="Shen B."/>
        </authorList>
    </citation>
    <scope>NUCLEOTIDE SEQUENCE [LARGE SCALE GENOMIC DNA]</scope>
    <source>
        <strain evidence="2 3">NPDC048229</strain>
    </source>
</reference>
<feature type="transmembrane region" description="Helical" evidence="1">
    <location>
        <begin position="99"/>
        <end position="118"/>
    </location>
</feature>
<feature type="transmembrane region" description="Helical" evidence="1">
    <location>
        <begin position="76"/>
        <end position="93"/>
    </location>
</feature>
<gene>
    <name evidence="2" type="ORF">ACGFYS_29270</name>
</gene>
<organism evidence="2 3">
    <name type="scientific">Streptomyces omiyaensis</name>
    <dbReference type="NCBI Taxonomy" id="68247"/>
    <lineage>
        <taxon>Bacteria</taxon>
        <taxon>Bacillati</taxon>
        <taxon>Actinomycetota</taxon>
        <taxon>Actinomycetes</taxon>
        <taxon>Kitasatosporales</taxon>
        <taxon>Streptomycetaceae</taxon>
        <taxon>Streptomyces</taxon>
    </lineage>
</organism>
<dbReference type="Proteomes" id="UP001604282">
    <property type="component" value="Unassembled WGS sequence"/>
</dbReference>
<proteinExistence type="predicted"/>
<sequence>MTAVVLPGLMAFALLTAVAHDQSVALPGLLGPGTSLLFLMNVVPLVITGTLTHSLAQRLPEAEDMGARSVHRYDTVLVLLTVAASTATAWSVGHLSHSAAATEAGRNTLFLVGLALLGGAVRPQLATVAPVTWVFVTAFAGYRDFRRPWPWAVTLHPAGYPPTFLLCLAVLAGGLAALTRTRRPL</sequence>
<evidence type="ECO:0000313" key="2">
    <source>
        <dbReference type="EMBL" id="MFG3193030.1"/>
    </source>
</evidence>
<feature type="transmembrane region" description="Helical" evidence="1">
    <location>
        <begin position="162"/>
        <end position="179"/>
    </location>
</feature>
<evidence type="ECO:0000313" key="3">
    <source>
        <dbReference type="Proteomes" id="UP001604282"/>
    </source>
</evidence>
<keyword evidence="1" id="KW-0472">Membrane</keyword>
<keyword evidence="1" id="KW-0812">Transmembrane</keyword>